<gene>
    <name evidence="1" type="ORF">FJR48_10830</name>
</gene>
<reference evidence="1 2" key="1">
    <citation type="submission" date="2019-09" db="EMBL/GenBank/DDBJ databases">
        <title>Sulfurimonas gotlandica sp. nov., a chemoautotrophic and psychrotolerant epsilonproteobacterium isolated from a pelagic redoxcline, and an emended description of the genus Sulfurimonas.</title>
        <authorList>
            <person name="Wang S."/>
            <person name="Jiang L."/>
            <person name="Shao S."/>
        </authorList>
    </citation>
    <scope>NUCLEOTIDE SEQUENCE [LARGE SCALE GENOMIC DNA]</scope>
    <source>
        <strain evidence="1 2">GYSZ_1</strain>
    </source>
</reference>
<dbReference type="AlphaFoldDB" id="A0A5P8P3M0"/>
<name>A0A5P8P3M0_9BACT</name>
<dbReference type="RefSeq" id="WP_152308145.1">
    <property type="nucleotide sequence ID" value="NZ_CP043617.1"/>
</dbReference>
<evidence type="ECO:0000313" key="2">
    <source>
        <dbReference type="Proteomes" id="UP000326944"/>
    </source>
</evidence>
<accession>A0A5P8P3M0</accession>
<dbReference type="Proteomes" id="UP000326944">
    <property type="component" value="Chromosome"/>
</dbReference>
<evidence type="ECO:0000313" key="1">
    <source>
        <dbReference type="EMBL" id="QFR50197.1"/>
    </source>
</evidence>
<dbReference type="EMBL" id="CP043617">
    <property type="protein sequence ID" value="QFR50197.1"/>
    <property type="molecule type" value="Genomic_DNA"/>
</dbReference>
<sequence>MKLYINAISSYRSDLEDIDVKKELKQKYKHDPRRQDSFIHLGVLGAYRLKDKYSINTLDELYVTTGIGNVNVLEKIYQYVIKDGNSIKPYDFLNMLGNTTSYYIAKALGTKGKALFQISDNFTYINTLMSAFSSIKLSGNNAIISSCDLVTESDRVIKRVLGVDETTKVVSSVNYQRVSLEKKDAFAELELENKTYTLDEIKTIIQESKLKTIASPRCKELNLKCSDVFFETIASSTINEYIEKNQNMIFCDCIGEKYKIIKLRILN</sequence>
<dbReference type="OrthoDB" id="5368510at2"/>
<organism evidence="1 2">
    <name type="scientific">Sulfurimonas lithotrophica</name>
    <dbReference type="NCBI Taxonomy" id="2590022"/>
    <lineage>
        <taxon>Bacteria</taxon>
        <taxon>Pseudomonadati</taxon>
        <taxon>Campylobacterota</taxon>
        <taxon>Epsilonproteobacteria</taxon>
        <taxon>Campylobacterales</taxon>
        <taxon>Sulfurimonadaceae</taxon>
        <taxon>Sulfurimonas</taxon>
    </lineage>
</organism>
<keyword evidence="2" id="KW-1185">Reference proteome</keyword>
<proteinExistence type="predicted"/>
<protein>
    <recommendedName>
        <fullName evidence="3">Beta-ketoacyl synthase N-terminal domain-containing protein</fullName>
    </recommendedName>
</protein>
<evidence type="ECO:0008006" key="3">
    <source>
        <dbReference type="Google" id="ProtNLM"/>
    </source>
</evidence>
<dbReference type="KEGG" id="sulg:FJR48_10830"/>